<dbReference type="RefSeq" id="WP_279858086.1">
    <property type="nucleotide sequence ID" value="NZ_JARVUX010000007.1"/>
</dbReference>
<gene>
    <name evidence="1" type="ORF">QDQ28_12910</name>
</gene>
<protein>
    <submittedName>
        <fullName evidence="1">Uncharacterized protein</fullName>
    </submittedName>
</protein>
<dbReference type="Proteomes" id="UP001222958">
    <property type="component" value="Unassembled WGS sequence"/>
</dbReference>
<reference evidence="1" key="1">
    <citation type="submission" date="2023-04" db="EMBL/GenBank/DDBJ databases">
        <title>Epidemiological investigation of Clostridium perfringens isolated from cattle.</title>
        <authorList>
            <person name="Tian R."/>
        </authorList>
    </citation>
    <scope>NUCLEOTIDE SEQUENCE</scope>
    <source>
        <strain evidence="1">ZWCP172</strain>
    </source>
</reference>
<accession>A0AAP4A9L5</accession>
<dbReference type="AlphaFoldDB" id="A0AAP4A9L5"/>
<sequence>MELTPISPTINLPIKSESVNIDIAPTSQYGKDYDVARITSIIVLQEPLETSQKFLLPKSEELWSPKLTTEDGTQLQFSLDGTNSGALEQLKQTLKEQSDKFLEDPSIDNRTLLTDLQNQVYQLSQYTTEEEVPAGTQLIKFSFAKPIKKNDVGEYVLKNLVPMASFSMQNGSKVHALIAMPFDPFISSDNVEGTWTNPDTNESSIMSETHLDSRTVLSAFWQKDPMLTIKYKY</sequence>
<evidence type="ECO:0000313" key="2">
    <source>
        <dbReference type="Proteomes" id="UP001222958"/>
    </source>
</evidence>
<evidence type="ECO:0000313" key="1">
    <source>
        <dbReference type="EMBL" id="MDH2337081.1"/>
    </source>
</evidence>
<name>A0AAP4A9L5_CLOPF</name>
<comment type="caution">
    <text evidence="1">The sequence shown here is derived from an EMBL/GenBank/DDBJ whole genome shotgun (WGS) entry which is preliminary data.</text>
</comment>
<dbReference type="EMBL" id="JARVUX010000007">
    <property type="protein sequence ID" value="MDH2337081.1"/>
    <property type="molecule type" value="Genomic_DNA"/>
</dbReference>
<organism evidence="1 2">
    <name type="scientific">Clostridium perfringens</name>
    <dbReference type="NCBI Taxonomy" id="1502"/>
    <lineage>
        <taxon>Bacteria</taxon>
        <taxon>Bacillati</taxon>
        <taxon>Bacillota</taxon>
        <taxon>Clostridia</taxon>
        <taxon>Eubacteriales</taxon>
        <taxon>Clostridiaceae</taxon>
        <taxon>Clostridium</taxon>
    </lineage>
</organism>
<proteinExistence type="predicted"/>